<keyword evidence="2" id="KW-1185">Reference proteome</keyword>
<dbReference type="InterPro" id="IPR047729">
    <property type="entry name" value="Sce7726-like"/>
</dbReference>
<organism evidence="1 2">
    <name type="scientific">Listeria phage LP-064</name>
    <dbReference type="NCBI Taxonomy" id="1458853"/>
    <lineage>
        <taxon>Viruses</taxon>
        <taxon>Duplodnaviria</taxon>
        <taxon>Heunggongvirae</taxon>
        <taxon>Uroviricota</taxon>
        <taxon>Caudoviricetes</taxon>
        <taxon>Herelleviridae</taxon>
        <taxon>Jasinskavirinae</taxon>
        <taxon>Pecentumvirus</taxon>
        <taxon>Pecentumvirus LP064</taxon>
    </lineage>
</organism>
<gene>
    <name evidence="1" type="ORF">LP064_168</name>
</gene>
<sequence>MEVGMKKFYEDDIKQVLLKKGKMFGDIGKSTIVFEKGITISSTIADCLIFTEKKGVIGVEIKTERDSTARLNKQLKNYSLVCDYVYVMCHDNHIKKVEQIMKRYHHEHVGIISYIEFMGEPAIGVYKPARKSPLKDVYHTINILWKEEILKILGAFRHYGARAPKSSYTVADRSGGLNGLSIKSSFSARMSKPELIRNLIARVGRPEANQIVCDIFIEHRNNPAKAIKYHHFFPSKLER</sequence>
<dbReference type="Proteomes" id="UP000026994">
    <property type="component" value="Segment"/>
</dbReference>
<name>A0A059T8F2_9CAUD</name>
<reference evidence="1 2" key="1">
    <citation type="journal article" date="2014" name="Appl. Environ. Microbiol.">
        <title>Comparative genomic and morphological analysis of Listeria phages isolated from farm environments.</title>
        <authorList>
            <person name="Denes T."/>
            <person name="Vongkamjan K."/>
            <person name="Ackermann H.W."/>
            <person name="Moreno Switt A.I."/>
            <person name="Wiedmann M."/>
            <person name="den Bakker H.C."/>
        </authorList>
    </citation>
    <scope>NUCLEOTIDE SEQUENCE [LARGE SCALE GENOMIC DNA]</scope>
</reference>
<evidence type="ECO:0000313" key="1">
    <source>
        <dbReference type="EMBL" id="AHL19190.1"/>
    </source>
</evidence>
<accession>A0A059T8F2</accession>
<protein>
    <recommendedName>
        <fullName evidence="3">Sce7726 family protein</fullName>
    </recommendedName>
</protein>
<evidence type="ECO:0000313" key="2">
    <source>
        <dbReference type="Proteomes" id="UP000026994"/>
    </source>
</evidence>
<dbReference type="EMBL" id="KJ094029">
    <property type="protein sequence ID" value="AHL19190.1"/>
    <property type="molecule type" value="Genomic_DNA"/>
</dbReference>
<dbReference type="NCBIfam" id="NF033832">
    <property type="entry name" value="sce7726_fam"/>
    <property type="match status" value="1"/>
</dbReference>
<evidence type="ECO:0008006" key="3">
    <source>
        <dbReference type="Google" id="ProtNLM"/>
    </source>
</evidence>
<proteinExistence type="predicted"/>